<evidence type="ECO:0000256" key="5">
    <source>
        <dbReference type="ARBA" id="ARBA00023239"/>
    </source>
</evidence>
<name>A0ABP9EKR0_9ACTN</name>
<dbReference type="SUPFAM" id="SSF74650">
    <property type="entry name" value="Galactose mutarotase-like"/>
    <property type="match status" value="1"/>
</dbReference>
<dbReference type="SUPFAM" id="SSF49863">
    <property type="entry name" value="Hyaluronate lyase-like, C-terminal domain"/>
    <property type="match status" value="1"/>
</dbReference>
<dbReference type="PANTHER" id="PTHR38481">
    <property type="entry name" value="HYALURONATE LYASE"/>
    <property type="match status" value="1"/>
</dbReference>
<dbReference type="InterPro" id="IPR012970">
    <property type="entry name" value="Lyase_8_alpha_N"/>
</dbReference>
<dbReference type="Gene3D" id="1.50.10.100">
    <property type="entry name" value="Chondroitin AC/alginate lyase"/>
    <property type="match status" value="1"/>
</dbReference>
<keyword evidence="3" id="KW-0964">Secreted</keyword>
<proteinExistence type="inferred from homology"/>
<dbReference type="InterPro" id="IPR055372">
    <property type="entry name" value="CBM96"/>
</dbReference>
<dbReference type="Pfam" id="PF08124">
    <property type="entry name" value="Lyase_8_N"/>
    <property type="match status" value="1"/>
</dbReference>
<dbReference type="PANTHER" id="PTHR38481:SF1">
    <property type="entry name" value="HYALURONATE LYASE"/>
    <property type="match status" value="1"/>
</dbReference>
<feature type="domain" description="Carbohydrate-binding module family 96" evidence="9">
    <location>
        <begin position="821"/>
        <end position="982"/>
    </location>
</feature>
<reference evidence="11" key="1">
    <citation type="journal article" date="2019" name="Int. J. Syst. Evol. Microbiol.">
        <title>The Global Catalogue of Microorganisms (GCM) 10K type strain sequencing project: providing services to taxonomists for standard genome sequencing and annotation.</title>
        <authorList>
            <consortium name="The Broad Institute Genomics Platform"/>
            <consortium name="The Broad Institute Genome Sequencing Center for Infectious Disease"/>
            <person name="Wu L."/>
            <person name="Ma J."/>
        </authorList>
    </citation>
    <scope>NUCLEOTIDE SEQUENCE [LARGE SCALE GENOMIC DNA]</scope>
    <source>
        <strain evidence="11">JCM 13006</strain>
    </source>
</reference>
<comment type="similarity">
    <text evidence="2">Belongs to the polysaccharide lyase 8 family.</text>
</comment>
<feature type="domain" description="Polysaccharide lyase 8 N-terminal alpha-helical" evidence="8">
    <location>
        <begin position="60"/>
        <end position="385"/>
    </location>
</feature>
<evidence type="ECO:0000259" key="8">
    <source>
        <dbReference type="Pfam" id="PF08124"/>
    </source>
</evidence>
<dbReference type="RefSeq" id="WP_345701072.1">
    <property type="nucleotide sequence ID" value="NZ_BAABIS010000001.1"/>
</dbReference>
<dbReference type="InterPro" id="IPR011013">
    <property type="entry name" value="Gal_mutarotase_sf_dom"/>
</dbReference>
<dbReference type="Proteomes" id="UP001501752">
    <property type="component" value="Unassembled WGS sequence"/>
</dbReference>
<organism evidence="10 11">
    <name type="scientific">Kitasatospora terrestris</name>
    <dbReference type="NCBI Taxonomy" id="258051"/>
    <lineage>
        <taxon>Bacteria</taxon>
        <taxon>Bacillati</taxon>
        <taxon>Actinomycetota</taxon>
        <taxon>Actinomycetes</taxon>
        <taxon>Kitasatosporales</taxon>
        <taxon>Streptomycetaceae</taxon>
        <taxon>Kitasatospora</taxon>
    </lineage>
</organism>
<dbReference type="Pfam" id="PF02278">
    <property type="entry name" value="Lyase_8"/>
    <property type="match status" value="1"/>
</dbReference>
<dbReference type="EMBL" id="BAABIS010000001">
    <property type="protein sequence ID" value="GAA4881038.1"/>
    <property type="molecule type" value="Genomic_DNA"/>
</dbReference>
<keyword evidence="11" id="KW-1185">Reference proteome</keyword>
<dbReference type="Gene3D" id="2.70.98.10">
    <property type="match status" value="1"/>
</dbReference>
<dbReference type="InterPro" id="IPR006311">
    <property type="entry name" value="TAT_signal"/>
</dbReference>
<evidence type="ECO:0000256" key="3">
    <source>
        <dbReference type="ARBA" id="ARBA00022525"/>
    </source>
</evidence>
<feature type="domain" description="Polysaccharide lyase family 8 C-terminal" evidence="7">
    <location>
        <begin position="700"/>
        <end position="764"/>
    </location>
</feature>
<sequence length="984" mass="101292">MIPEPHSPTRLPLSPARLPLSRRRLLQASAVGLAAAGAWSALGGRSAFAADAYDTLRLRWRALLTGTDFDPAAQPFAGSLASLGDRARTQQAAMAPTAGSLWPDLPLGTVSANITSSYLRLRTMALAWAQPGTGSTADAALAAAVTTGLDHLHAIAYTPTATNYNNWWDWQIGTPQALLDTCVLVQPLLTAAQIADYCAAVDHSVPDSKVSSYTGTSTGANRVDLCRVLALRGVIGKSSAKLALASASLSPVFPYVLTGDGLYPDGSFVQHTWVPYTGSYGEVLLGGLSKLFGLLAGSAWAVTDPQRQTVFDAVDAAYAPFLYNGLVMDSVSGRAISRGLQSSDALHLQQDDHGRGHTIIGHILRLADSGAAPAAQSAAWRAAVKGWIARDYYRPYLTDAAVDVPELARAQALVNDSATSAAAEPAGARVFAMDRAVVRRAGWAASLAMCSARTTFYETGNGENLRGWHTNSGLLAWWGSTFGNGQYADAFWPTVNPYRLPGTTVSTKPLADAAGGAWGAARPDNTWAGGACDGTYAAVGQAVRGLSSTLSGVKSWFLLDDAVVCLGAGISCADGVPVETVVDNRNLGPTGQHALTVDGTAQPTTLGWSQRFTGARWAAISGFGAYLFPGGASVNALREARTGSWHDINGGGTTEALTRRYLTLWVDHGTDPSGAGYSYLLMPGADAATAAARSAAPTVTVLANSASVQAVSDSVSGVTAANFFAAGTAGPISVSAPASVLVRESGGTMTVTVADPGRTASTVQVTVARSGYRTADPAAGVTVLATGSAVTLLVELGGTRGASRTVTLRTTGTAPAPATATRLAPTQDAYVRDGSYGDTNYGTAATLTVKNTDSTGSGYSRRALFSFNTAGVGGTVRRAVLWVRGAVADSGGTQTSLQAFATTADGWTETAVTWNRSPAPTTALGTGAISTAADWVGLDVTAAVTTGGPVTLAVWQPLGAVGLAVNLNSRENAAFQPHLELITS</sequence>
<dbReference type="PROSITE" id="PS51318">
    <property type="entry name" value="TAT"/>
    <property type="match status" value="1"/>
</dbReference>
<evidence type="ECO:0000259" key="7">
    <source>
        <dbReference type="Pfam" id="PF02884"/>
    </source>
</evidence>
<evidence type="ECO:0000313" key="10">
    <source>
        <dbReference type="EMBL" id="GAA4881038.1"/>
    </source>
</evidence>
<evidence type="ECO:0000259" key="6">
    <source>
        <dbReference type="Pfam" id="PF02278"/>
    </source>
</evidence>
<dbReference type="CDD" id="cd01083">
    <property type="entry name" value="GAG_Lyase"/>
    <property type="match status" value="1"/>
</dbReference>
<gene>
    <name evidence="10" type="ORF">GCM10023235_71590</name>
</gene>
<keyword evidence="5 10" id="KW-0456">Lyase</keyword>
<evidence type="ECO:0000256" key="4">
    <source>
        <dbReference type="ARBA" id="ARBA00022729"/>
    </source>
</evidence>
<dbReference type="InterPro" id="IPR011071">
    <property type="entry name" value="Lyase_8-like_C"/>
</dbReference>
<dbReference type="NCBIfam" id="NF033679">
    <property type="entry name" value="DNRLRE_dom"/>
    <property type="match status" value="1"/>
</dbReference>
<evidence type="ECO:0000259" key="9">
    <source>
        <dbReference type="Pfam" id="PF24517"/>
    </source>
</evidence>
<evidence type="ECO:0000256" key="2">
    <source>
        <dbReference type="ARBA" id="ARBA00006699"/>
    </source>
</evidence>
<dbReference type="SUPFAM" id="SSF48230">
    <property type="entry name" value="Chondroitin AC/alginate lyase"/>
    <property type="match status" value="1"/>
</dbReference>
<accession>A0ABP9EKR0</accession>
<comment type="caution">
    <text evidence="10">The sequence shown here is derived from an EMBL/GenBank/DDBJ whole genome shotgun (WGS) entry which is preliminary data.</text>
</comment>
<dbReference type="InterPro" id="IPR008929">
    <property type="entry name" value="Chondroitin_lyas"/>
</dbReference>
<comment type="subcellular location">
    <subcellularLocation>
        <location evidence="1">Secreted</location>
    </subcellularLocation>
</comment>
<evidence type="ECO:0000256" key="1">
    <source>
        <dbReference type="ARBA" id="ARBA00004613"/>
    </source>
</evidence>
<dbReference type="Pfam" id="PF02884">
    <property type="entry name" value="Lyase_8_C"/>
    <property type="match status" value="1"/>
</dbReference>
<dbReference type="InterPro" id="IPR014718">
    <property type="entry name" value="GH-type_carb-bd"/>
</dbReference>
<feature type="domain" description="Polysaccharide lyase family 8 central" evidence="6">
    <location>
        <begin position="431"/>
        <end position="686"/>
    </location>
</feature>
<dbReference type="Pfam" id="PF24517">
    <property type="entry name" value="CBM96"/>
    <property type="match status" value="1"/>
</dbReference>
<protein>
    <submittedName>
        <fullName evidence="10">Polysaccharide lyase 8 family protein</fullName>
    </submittedName>
</protein>
<evidence type="ECO:0000313" key="11">
    <source>
        <dbReference type="Proteomes" id="UP001501752"/>
    </source>
</evidence>
<keyword evidence="4" id="KW-0732">Signal</keyword>
<dbReference type="Gene3D" id="2.60.220.10">
    <property type="entry name" value="Polysaccharide lyase family 8-like, C-terminal"/>
    <property type="match status" value="1"/>
</dbReference>
<dbReference type="InterPro" id="IPR038970">
    <property type="entry name" value="Lyase_8"/>
</dbReference>
<dbReference type="InterPro" id="IPR004103">
    <property type="entry name" value="Lyase_8_C"/>
</dbReference>
<dbReference type="InterPro" id="IPR003159">
    <property type="entry name" value="Lyase_8_central_dom"/>
</dbReference>
<dbReference type="GO" id="GO:0016829">
    <property type="term" value="F:lyase activity"/>
    <property type="evidence" value="ECO:0007669"/>
    <property type="project" value="UniProtKB-KW"/>
</dbReference>